<dbReference type="PANTHER" id="PTHR47529">
    <property type="entry name" value="PEPTIDYL-PROLYL CIS-TRANS ISOMERASE D"/>
    <property type="match status" value="1"/>
</dbReference>
<keyword evidence="7" id="KW-0143">Chaperone</keyword>
<evidence type="ECO:0000256" key="10">
    <source>
        <dbReference type="ARBA" id="ARBA00042775"/>
    </source>
</evidence>
<dbReference type="Pfam" id="PF13616">
    <property type="entry name" value="Rotamase_3"/>
    <property type="match status" value="1"/>
</dbReference>
<dbReference type="PANTHER" id="PTHR47529:SF1">
    <property type="entry name" value="PERIPLASMIC CHAPERONE PPID"/>
    <property type="match status" value="1"/>
</dbReference>
<dbReference type="PROSITE" id="PS50198">
    <property type="entry name" value="PPIC_PPIASE_2"/>
    <property type="match status" value="1"/>
</dbReference>
<keyword evidence="5 12" id="KW-1133">Transmembrane helix</keyword>
<proteinExistence type="inferred from homology"/>
<dbReference type="GO" id="GO:0003755">
    <property type="term" value="F:peptidyl-prolyl cis-trans isomerase activity"/>
    <property type="evidence" value="ECO:0007669"/>
    <property type="project" value="UniProtKB-KW"/>
</dbReference>
<evidence type="ECO:0000256" key="4">
    <source>
        <dbReference type="ARBA" id="ARBA00022692"/>
    </source>
</evidence>
<dbReference type="SUPFAM" id="SSF109998">
    <property type="entry name" value="Triger factor/SurA peptide-binding domain-like"/>
    <property type="match status" value="1"/>
</dbReference>
<feature type="transmembrane region" description="Helical" evidence="12">
    <location>
        <begin position="12"/>
        <end position="31"/>
    </location>
</feature>
<dbReference type="Gene3D" id="3.10.50.40">
    <property type="match status" value="1"/>
</dbReference>
<evidence type="ECO:0000256" key="2">
    <source>
        <dbReference type="ARBA" id="ARBA00022475"/>
    </source>
</evidence>
<comment type="caution">
    <text evidence="14">The sequence shown here is derived from an EMBL/GenBank/DDBJ whole genome shotgun (WGS) entry which is preliminary data.</text>
</comment>
<evidence type="ECO:0000256" key="6">
    <source>
        <dbReference type="ARBA" id="ARBA00023136"/>
    </source>
</evidence>
<dbReference type="EMBL" id="JADIMW010000028">
    <property type="protein sequence ID" value="MBO8437851.1"/>
    <property type="molecule type" value="Genomic_DNA"/>
</dbReference>
<evidence type="ECO:0000313" key="14">
    <source>
        <dbReference type="EMBL" id="MBO8437851.1"/>
    </source>
</evidence>
<keyword evidence="11" id="KW-0697">Rotamase</keyword>
<comment type="similarity">
    <text evidence="8">Belongs to the PpiD chaperone family.</text>
</comment>
<reference evidence="14" key="2">
    <citation type="journal article" date="2021" name="PeerJ">
        <title>Extensive microbial diversity within the chicken gut microbiome revealed by metagenomics and culture.</title>
        <authorList>
            <person name="Gilroy R."/>
            <person name="Ravi A."/>
            <person name="Getino M."/>
            <person name="Pursley I."/>
            <person name="Horton D.L."/>
            <person name="Alikhan N.F."/>
            <person name="Baker D."/>
            <person name="Gharbi K."/>
            <person name="Hall N."/>
            <person name="Watson M."/>
            <person name="Adriaenssens E.M."/>
            <person name="Foster-Nyarko E."/>
            <person name="Jarju S."/>
            <person name="Secka A."/>
            <person name="Antonio M."/>
            <person name="Oren A."/>
            <person name="Chaudhuri R.R."/>
            <person name="La Ragione R."/>
            <person name="Hildebrand F."/>
            <person name="Pallen M.J."/>
        </authorList>
    </citation>
    <scope>NUCLEOTIDE SEQUENCE</scope>
    <source>
        <strain evidence="14">G3-4614</strain>
    </source>
</reference>
<keyword evidence="6 12" id="KW-0472">Membrane</keyword>
<keyword evidence="2" id="KW-1003">Cell membrane</keyword>
<dbReference type="Proteomes" id="UP000823636">
    <property type="component" value="Unassembled WGS sequence"/>
</dbReference>
<dbReference type="InterPro" id="IPR027304">
    <property type="entry name" value="Trigger_fact/SurA_dom_sf"/>
</dbReference>
<evidence type="ECO:0000256" key="3">
    <source>
        <dbReference type="ARBA" id="ARBA00022519"/>
    </source>
</evidence>
<dbReference type="InterPro" id="IPR052029">
    <property type="entry name" value="PpiD_chaperone"/>
</dbReference>
<reference evidence="14" key="1">
    <citation type="submission" date="2020-10" db="EMBL/GenBank/DDBJ databases">
        <authorList>
            <person name="Gilroy R."/>
        </authorList>
    </citation>
    <scope>NUCLEOTIDE SEQUENCE</scope>
    <source>
        <strain evidence="14">G3-4614</strain>
    </source>
</reference>
<evidence type="ECO:0000313" key="15">
    <source>
        <dbReference type="Proteomes" id="UP000823636"/>
    </source>
</evidence>
<dbReference type="Gene3D" id="1.10.4030.10">
    <property type="entry name" value="Porin chaperone SurA, peptide-binding domain"/>
    <property type="match status" value="1"/>
</dbReference>
<dbReference type="Pfam" id="PF13623">
    <property type="entry name" value="SurA_N_2"/>
    <property type="match status" value="1"/>
</dbReference>
<evidence type="ECO:0000256" key="5">
    <source>
        <dbReference type="ARBA" id="ARBA00022989"/>
    </source>
</evidence>
<evidence type="ECO:0000256" key="9">
    <source>
        <dbReference type="ARBA" id="ARBA00040743"/>
    </source>
</evidence>
<feature type="domain" description="PpiC" evidence="13">
    <location>
        <begin position="358"/>
        <end position="452"/>
    </location>
</feature>
<dbReference type="InterPro" id="IPR000297">
    <property type="entry name" value="PPIase_PpiC"/>
</dbReference>
<keyword evidence="4 12" id="KW-0812">Transmembrane</keyword>
<keyword evidence="3" id="KW-0997">Cell inner membrane</keyword>
<comment type="subcellular location">
    <subcellularLocation>
        <location evidence="1">Cell inner membrane</location>
        <topology evidence="1">Single-pass type II membrane protein</topology>
        <orientation evidence="1">Periplasmic side</orientation>
    </subcellularLocation>
</comment>
<organism evidence="14 15">
    <name type="scientific">Candidatus Caccoplasma merdipullorum</name>
    <dbReference type="NCBI Taxonomy" id="2840718"/>
    <lineage>
        <taxon>Bacteria</taxon>
        <taxon>Pseudomonadati</taxon>
        <taxon>Bacteroidota</taxon>
        <taxon>Bacteroidia</taxon>
        <taxon>Bacteroidales</taxon>
        <taxon>Bacteroidaceae</taxon>
        <taxon>Bacteroidaceae incertae sedis</taxon>
        <taxon>Candidatus Caccoplasma</taxon>
    </lineage>
</organism>
<evidence type="ECO:0000256" key="7">
    <source>
        <dbReference type="ARBA" id="ARBA00023186"/>
    </source>
</evidence>
<sequence>MATLQKIRNQAGLLVIVIGLAMLAFIIGDFLTSGSTFFNMNRDKVAVVNGKRITVEEFQTRVNRAVEEEQMRYRTQYNRSMPEERSSQINKEIFDRMVSEMVLSDATKEMGLGVSAEELQDLLTGDNLSMQVIQLFGDPRTGEVDQARIKEFIQYIFSDDQSQYTPEELERINEQRNFWIELEKSVKEERLMTKLFTAIQKSLQPNDLDLEASFNESLNMVDFVYASQMYTAIPDSTVTVTDKEMQAMYDKKKETFKRDASRQIKYISVNIVPSEADYKITEEKINNFKKQFAETSDVSGLLSFNTDVPYVDVYTSVKNMSGVMKDFVSKATKDEVFGPFFENDSYKMYRLMGRTTSPDSVKVRHIMLRADQETLRDSLMTEIKKGADFKAMASQYSIDTNSSSNGGEMGWLTEPMAVTLGKDFIEKCFRGNEKGAFKVETNYGIHIVQVEERTKPVEKAKVAQFVLNVRPSSETYGNLYNQVSQYIAENNTLENFEKGDTEKGITVQTAMLHPDDININNVRDARQAVKWAFNADKGDLSEIFNVDNKFLVAMVYEENEDGYAPIADVESQLRYTILSEKKGDMIAEALAGTEGGIEAYASKMSSKIDTVRGASFMNPVITGIGFEPKIAGIAPYTQAGTVTAPVKGTRGVYVIDVINKIPVSSNFDKPTEVLRYNQIIRQALYGGLLDVLESKADIEDNRIKFF</sequence>
<evidence type="ECO:0000256" key="8">
    <source>
        <dbReference type="ARBA" id="ARBA00038408"/>
    </source>
</evidence>
<gene>
    <name evidence="14" type="ORF">IAC54_02990</name>
</gene>
<evidence type="ECO:0000259" key="13">
    <source>
        <dbReference type="PROSITE" id="PS50198"/>
    </source>
</evidence>
<keyword evidence="11" id="KW-0413">Isomerase</keyword>
<dbReference type="AlphaFoldDB" id="A0A9D9E462"/>
<evidence type="ECO:0000256" key="11">
    <source>
        <dbReference type="PROSITE-ProRule" id="PRU00278"/>
    </source>
</evidence>
<evidence type="ECO:0000256" key="1">
    <source>
        <dbReference type="ARBA" id="ARBA00004382"/>
    </source>
</evidence>
<dbReference type="SUPFAM" id="SSF54534">
    <property type="entry name" value="FKBP-like"/>
    <property type="match status" value="1"/>
</dbReference>
<name>A0A9D9E462_9BACT</name>
<evidence type="ECO:0000256" key="12">
    <source>
        <dbReference type="SAM" id="Phobius"/>
    </source>
</evidence>
<dbReference type="InterPro" id="IPR046357">
    <property type="entry name" value="PPIase_dom_sf"/>
</dbReference>
<accession>A0A9D9E462</accession>
<dbReference type="GO" id="GO:0005886">
    <property type="term" value="C:plasma membrane"/>
    <property type="evidence" value="ECO:0007669"/>
    <property type="project" value="UniProtKB-SubCell"/>
</dbReference>
<protein>
    <recommendedName>
        <fullName evidence="9">Periplasmic chaperone PpiD</fullName>
    </recommendedName>
    <alternativeName>
        <fullName evidence="10">Periplasmic folding chaperone</fullName>
    </alternativeName>
</protein>